<keyword evidence="2" id="KW-1185">Reference proteome</keyword>
<gene>
    <name evidence="1" type="ORF">BN2476_70046</name>
</gene>
<sequence length="94" mass="11084">MHRTLEPIYLSARTRMEPVRPSTHSHRLQRSWDAKYLTSPSPDAWTHPVNRDDDYTLPVKQLIAIYPYRSYLAITRFASKMHLPAIQVSRKPPR</sequence>
<evidence type="ECO:0000313" key="2">
    <source>
        <dbReference type="Proteomes" id="UP000195569"/>
    </source>
</evidence>
<accession>A0A1N7RLB0</accession>
<dbReference type="Proteomes" id="UP000195569">
    <property type="component" value="Unassembled WGS sequence"/>
</dbReference>
<proteinExistence type="predicted"/>
<dbReference type="AlphaFoldDB" id="A0A1N7RLB0"/>
<reference evidence="1" key="1">
    <citation type="submission" date="2016-12" db="EMBL/GenBank/DDBJ databases">
        <authorList>
            <person name="Moulin L."/>
        </authorList>
    </citation>
    <scope>NUCLEOTIDE SEQUENCE [LARGE SCALE GENOMIC DNA]</scope>
    <source>
        <strain evidence="1">STM 7183</strain>
    </source>
</reference>
<protein>
    <submittedName>
        <fullName evidence="1">Uncharacterized protein</fullName>
    </submittedName>
</protein>
<name>A0A1N7RLB0_9BURK</name>
<dbReference type="EMBL" id="CYGY02000007">
    <property type="protein sequence ID" value="SIT35893.1"/>
    <property type="molecule type" value="Genomic_DNA"/>
</dbReference>
<comment type="caution">
    <text evidence="1">The sequence shown here is derived from an EMBL/GenBank/DDBJ whole genome shotgun (WGS) entry which is preliminary data.</text>
</comment>
<organism evidence="1 2">
    <name type="scientific">Paraburkholderia piptadeniae</name>
    <dbReference type="NCBI Taxonomy" id="1701573"/>
    <lineage>
        <taxon>Bacteria</taxon>
        <taxon>Pseudomonadati</taxon>
        <taxon>Pseudomonadota</taxon>
        <taxon>Betaproteobacteria</taxon>
        <taxon>Burkholderiales</taxon>
        <taxon>Burkholderiaceae</taxon>
        <taxon>Paraburkholderia</taxon>
    </lineage>
</organism>
<evidence type="ECO:0000313" key="1">
    <source>
        <dbReference type="EMBL" id="SIT35893.1"/>
    </source>
</evidence>